<dbReference type="AlphaFoldDB" id="A0A5B7CNT4"/>
<proteinExistence type="predicted"/>
<evidence type="ECO:0000313" key="1">
    <source>
        <dbReference type="EMBL" id="MPC11362.1"/>
    </source>
</evidence>
<comment type="caution">
    <text evidence="1">The sequence shown here is derived from an EMBL/GenBank/DDBJ whole genome shotgun (WGS) entry which is preliminary data.</text>
</comment>
<protein>
    <submittedName>
        <fullName evidence="1">Uncharacterized protein</fullName>
    </submittedName>
</protein>
<dbReference type="EMBL" id="VSRR010000159">
    <property type="protein sequence ID" value="MPC11362.1"/>
    <property type="molecule type" value="Genomic_DNA"/>
</dbReference>
<organism evidence="1 2">
    <name type="scientific">Portunus trituberculatus</name>
    <name type="common">Swimming crab</name>
    <name type="synonym">Neptunus trituberculatus</name>
    <dbReference type="NCBI Taxonomy" id="210409"/>
    <lineage>
        <taxon>Eukaryota</taxon>
        <taxon>Metazoa</taxon>
        <taxon>Ecdysozoa</taxon>
        <taxon>Arthropoda</taxon>
        <taxon>Crustacea</taxon>
        <taxon>Multicrustacea</taxon>
        <taxon>Malacostraca</taxon>
        <taxon>Eumalacostraca</taxon>
        <taxon>Eucarida</taxon>
        <taxon>Decapoda</taxon>
        <taxon>Pleocyemata</taxon>
        <taxon>Brachyura</taxon>
        <taxon>Eubrachyura</taxon>
        <taxon>Portunoidea</taxon>
        <taxon>Portunidae</taxon>
        <taxon>Portuninae</taxon>
        <taxon>Portunus</taxon>
    </lineage>
</organism>
<sequence length="125" mass="13704">MHDSQEEERHGDIGAIACQCAVNLHRHLRSGITSFKTVSVYLQPQRLTCPLPPSDICLELRTLTVPARTPGPSLRPGRTDSTRKVYGGLGRMCLVLCHAKRCATLLINCVSVYYDSTNLLHSSGA</sequence>
<reference evidence="1 2" key="1">
    <citation type="submission" date="2019-05" db="EMBL/GenBank/DDBJ databases">
        <title>Another draft genome of Portunus trituberculatus and its Hox gene families provides insights of decapod evolution.</title>
        <authorList>
            <person name="Jeong J.-H."/>
            <person name="Song I."/>
            <person name="Kim S."/>
            <person name="Choi T."/>
            <person name="Kim D."/>
            <person name="Ryu S."/>
            <person name="Kim W."/>
        </authorList>
    </citation>
    <scope>NUCLEOTIDE SEQUENCE [LARGE SCALE GENOMIC DNA]</scope>
    <source>
        <tissue evidence="1">Muscle</tissue>
    </source>
</reference>
<name>A0A5B7CNT4_PORTR</name>
<keyword evidence="2" id="KW-1185">Reference proteome</keyword>
<dbReference type="Proteomes" id="UP000324222">
    <property type="component" value="Unassembled WGS sequence"/>
</dbReference>
<gene>
    <name evidence="1" type="ORF">E2C01_004024</name>
</gene>
<evidence type="ECO:0000313" key="2">
    <source>
        <dbReference type="Proteomes" id="UP000324222"/>
    </source>
</evidence>
<accession>A0A5B7CNT4</accession>